<accession>A0A6J5ZZD0</accession>
<proteinExistence type="predicted"/>
<evidence type="ECO:0000313" key="2">
    <source>
        <dbReference type="EMBL" id="CAB4601965.1"/>
    </source>
</evidence>
<dbReference type="EMBL" id="CAESAL010000058">
    <property type="protein sequence ID" value="CAB4344743.1"/>
    <property type="molecule type" value="Genomic_DNA"/>
</dbReference>
<organism evidence="1">
    <name type="scientific">freshwater metagenome</name>
    <dbReference type="NCBI Taxonomy" id="449393"/>
    <lineage>
        <taxon>unclassified sequences</taxon>
        <taxon>metagenomes</taxon>
        <taxon>ecological metagenomes</taxon>
    </lineage>
</organism>
<name>A0A6J5ZZD0_9ZZZZ</name>
<sequence length="57" mass="6268">MRIVLEDLELDDEHPTAKVATATTTESTDSPTIRDFMDSPLLLGDVSPNELPEPNQT</sequence>
<dbReference type="EMBL" id="CAEZTY010000140">
    <property type="protein sequence ID" value="CAB4601965.1"/>
    <property type="molecule type" value="Genomic_DNA"/>
</dbReference>
<protein>
    <submittedName>
        <fullName evidence="1">Unannotated protein</fullName>
    </submittedName>
</protein>
<evidence type="ECO:0000313" key="1">
    <source>
        <dbReference type="EMBL" id="CAB4344743.1"/>
    </source>
</evidence>
<gene>
    <name evidence="2" type="ORF">UFOPK1762_01992</name>
    <name evidence="1" type="ORF">UFOPK3331_01408</name>
</gene>
<reference evidence="1" key="1">
    <citation type="submission" date="2020-05" db="EMBL/GenBank/DDBJ databases">
        <authorList>
            <person name="Chiriac C."/>
            <person name="Salcher M."/>
            <person name="Ghai R."/>
            <person name="Kavagutti S V."/>
        </authorList>
    </citation>
    <scope>NUCLEOTIDE SEQUENCE</scope>
</reference>
<dbReference type="AlphaFoldDB" id="A0A6J5ZZD0"/>